<feature type="transmembrane region" description="Helical" evidence="6">
    <location>
        <begin position="89"/>
        <end position="107"/>
    </location>
</feature>
<evidence type="ECO:0000256" key="5">
    <source>
        <dbReference type="ARBA" id="ARBA00034313"/>
    </source>
</evidence>
<dbReference type="OrthoDB" id="5954308at2759"/>
<evidence type="ECO:0000256" key="4">
    <source>
        <dbReference type="ARBA" id="ARBA00023136"/>
    </source>
</evidence>
<keyword evidence="8" id="KW-1185">Reference proteome</keyword>
<evidence type="ECO:0000256" key="2">
    <source>
        <dbReference type="ARBA" id="ARBA00022692"/>
    </source>
</evidence>
<evidence type="ECO:0000256" key="6">
    <source>
        <dbReference type="SAM" id="Phobius"/>
    </source>
</evidence>
<evidence type="ECO:0000256" key="3">
    <source>
        <dbReference type="ARBA" id="ARBA00022989"/>
    </source>
</evidence>
<keyword evidence="3 6" id="KW-1133">Transmembrane helix</keyword>
<proteinExistence type="inferred from homology"/>
<keyword evidence="4 6" id="KW-0472">Membrane</keyword>
<feature type="transmembrane region" description="Helical" evidence="6">
    <location>
        <begin position="145"/>
        <end position="164"/>
    </location>
</feature>
<comment type="subcellular location">
    <subcellularLocation>
        <location evidence="1">Membrane</location>
        <topology evidence="1">Multi-pass membrane protein</topology>
    </subcellularLocation>
</comment>
<dbReference type="InterPro" id="IPR013901">
    <property type="entry name" value="Anthrone_oxy"/>
</dbReference>
<name>A0A1B8B4F1_FUSPO</name>
<dbReference type="GO" id="GO:0016020">
    <property type="term" value="C:membrane"/>
    <property type="evidence" value="ECO:0007669"/>
    <property type="project" value="UniProtKB-SubCell"/>
</dbReference>
<keyword evidence="2 6" id="KW-0812">Transmembrane</keyword>
<comment type="similarity">
    <text evidence="5">Belongs to the anthrone oxygenase family.</text>
</comment>
<protein>
    <recommendedName>
        <fullName evidence="9">DUF1772 domain-containing protein</fullName>
    </recommendedName>
</protein>
<evidence type="ECO:0000313" key="8">
    <source>
        <dbReference type="Proteomes" id="UP000091967"/>
    </source>
</evidence>
<evidence type="ECO:0000313" key="7">
    <source>
        <dbReference type="EMBL" id="OBS27615.1"/>
    </source>
</evidence>
<organism evidence="7 8">
    <name type="scientific">Fusarium poae</name>
    <dbReference type="NCBI Taxonomy" id="36050"/>
    <lineage>
        <taxon>Eukaryota</taxon>
        <taxon>Fungi</taxon>
        <taxon>Dikarya</taxon>
        <taxon>Ascomycota</taxon>
        <taxon>Pezizomycotina</taxon>
        <taxon>Sordariomycetes</taxon>
        <taxon>Hypocreomycetidae</taxon>
        <taxon>Hypocreales</taxon>
        <taxon>Nectriaceae</taxon>
        <taxon>Fusarium</taxon>
    </lineage>
</organism>
<evidence type="ECO:0000256" key="1">
    <source>
        <dbReference type="ARBA" id="ARBA00004141"/>
    </source>
</evidence>
<comment type="caution">
    <text evidence="7">The sequence shown here is derived from an EMBL/GenBank/DDBJ whole genome shotgun (WGS) entry which is preliminary data.</text>
</comment>
<dbReference type="Proteomes" id="UP000091967">
    <property type="component" value="Unassembled WGS sequence"/>
</dbReference>
<dbReference type="OMA" id="MWPLAGF"/>
<feature type="transmembrane region" description="Helical" evidence="6">
    <location>
        <begin position="57"/>
        <end position="77"/>
    </location>
</feature>
<accession>A0A1B8B4F1</accession>
<dbReference type="AlphaFoldDB" id="A0A1B8B4F1"/>
<dbReference type="EMBL" id="LYXU01000001">
    <property type="protein sequence ID" value="OBS27615.1"/>
    <property type="molecule type" value="Genomic_DNA"/>
</dbReference>
<dbReference type="Pfam" id="PF08592">
    <property type="entry name" value="Anthrone_oxy"/>
    <property type="match status" value="1"/>
</dbReference>
<evidence type="ECO:0008006" key="9">
    <source>
        <dbReference type="Google" id="ProtNLM"/>
    </source>
</evidence>
<dbReference type="PANTHER" id="PTHR35042:SF1">
    <property type="entry name" value="DUF1772-DOMAIN-CONTAINING PROTEIN"/>
    <property type="match status" value="1"/>
</dbReference>
<gene>
    <name evidence="7" type="ORF">FPOA_01557</name>
</gene>
<reference evidence="7 8" key="1">
    <citation type="submission" date="2016-06" db="EMBL/GenBank/DDBJ databases">
        <title>Living apart together: crosstalk between the core and supernumerary genomes in a fungal plant pathogen.</title>
        <authorList>
            <person name="Vanheule A."/>
            <person name="Audenaert K."/>
            <person name="Warris S."/>
            <person name="Van De Geest H."/>
            <person name="Schijlen E."/>
            <person name="Hofte M."/>
            <person name="De Saeger S."/>
            <person name="Haesaert G."/>
            <person name="Waalwijk C."/>
            <person name="Van Der Lee T."/>
        </authorList>
    </citation>
    <scope>NUCLEOTIDE SEQUENCE [LARGE SCALE GENOMIC DNA]</scope>
    <source>
        <strain evidence="7 8">2516</strain>
    </source>
</reference>
<sequence length="173" mass="17870">MPVSIPLPSLLASATGIAGSAWASGFIASLSLAGVPAALQLSAPSSAIVWHSLFNSGFALMPKFAVTTIAAYFYAAYTAQKQGHAWKGLVVGAVSTVSIIPFTILFMKSTNELLFKAVAGTLEASQEDVAKLIGRWGFLNLVRSLIPLAGAVAGFSALLQSITASDRGGKNLK</sequence>
<dbReference type="PANTHER" id="PTHR35042">
    <property type="entry name" value="ANTHRONE OXYGENASE ENCC"/>
    <property type="match status" value="1"/>
</dbReference>